<proteinExistence type="predicted"/>
<dbReference type="PROSITE" id="PS51257">
    <property type="entry name" value="PROKAR_LIPOPROTEIN"/>
    <property type="match status" value="1"/>
</dbReference>
<evidence type="ECO:0000313" key="4">
    <source>
        <dbReference type="Proteomes" id="UP000185657"/>
    </source>
</evidence>
<gene>
    <name evidence="2" type="ORF">LPB072_13500</name>
    <name evidence="3" type="ORF">LPB72_12120</name>
</gene>
<protein>
    <submittedName>
        <fullName evidence="2">Uncharacterized protein</fullName>
    </submittedName>
</protein>
<dbReference type="EMBL" id="CP017476">
    <property type="protein sequence ID" value="AOW13708.1"/>
    <property type="molecule type" value="Genomic_DNA"/>
</dbReference>
<name>A0A162P747_9BURK</name>
<sequence length="135" mass="14749">MRVLCVGLNRRSALLLLAVAACPALPAWAQVQKFADVVAVKVAERQAGVFDFDVTVSSPYDTPERYADGFRVMSEDGRTVFGVRTLWHDHAGEQPFTRDLYGVKVPGEVGKLVVQARDKQFGWGGGTQTVTLPGR</sequence>
<feature type="chain" id="PRO_5044549340" evidence="1">
    <location>
        <begin position="30"/>
        <end position="135"/>
    </location>
</feature>
<keyword evidence="4" id="KW-1185">Reference proteome</keyword>
<dbReference type="KEGG" id="hyl:LPB072_13500"/>
<feature type="signal peptide" evidence="1">
    <location>
        <begin position="1"/>
        <end position="29"/>
    </location>
</feature>
<reference evidence="2 5" key="2">
    <citation type="submission" date="2016-10" db="EMBL/GenBank/DDBJ databases">
        <title>Hydorgenophaga sp. LPB0072 isolated from gastropod.</title>
        <authorList>
            <person name="Kim E."/>
            <person name="Yi H."/>
        </authorList>
    </citation>
    <scope>NUCLEOTIDE SEQUENCE [LARGE SCALE GENOMIC DNA]</scope>
    <source>
        <strain evidence="2 5">LPB0072</strain>
    </source>
</reference>
<dbReference type="STRING" id="1763535.LPB072_13500"/>
<organism evidence="2 5">
    <name type="scientific">Hydrogenophaga crassostreae</name>
    <dbReference type="NCBI Taxonomy" id="1763535"/>
    <lineage>
        <taxon>Bacteria</taxon>
        <taxon>Pseudomonadati</taxon>
        <taxon>Pseudomonadota</taxon>
        <taxon>Betaproteobacteria</taxon>
        <taxon>Burkholderiales</taxon>
        <taxon>Comamonadaceae</taxon>
        <taxon>Hydrogenophaga</taxon>
    </lineage>
</organism>
<dbReference type="AlphaFoldDB" id="A0A162P747"/>
<evidence type="ECO:0000313" key="2">
    <source>
        <dbReference type="EMBL" id="AOW13708.1"/>
    </source>
</evidence>
<accession>A0A162P747</accession>
<evidence type="ECO:0000313" key="5">
    <source>
        <dbReference type="Proteomes" id="UP000185680"/>
    </source>
</evidence>
<dbReference type="OrthoDB" id="573055at2"/>
<evidence type="ECO:0000313" key="3">
    <source>
        <dbReference type="EMBL" id="OAD42004.1"/>
    </source>
</evidence>
<dbReference type="Proteomes" id="UP000185680">
    <property type="component" value="Chromosome"/>
</dbReference>
<dbReference type="EMBL" id="LVWD01000013">
    <property type="protein sequence ID" value="OAD42004.1"/>
    <property type="molecule type" value="Genomic_DNA"/>
</dbReference>
<dbReference type="RefSeq" id="WP_066090702.1">
    <property type="nucleotide sequence ID" value="NZ_CP017476.1"/>
</dbReference>
<keyword evidence="1" id="KW-0732">Signal</keyword>
<reference evidence="3 4" key="1">
    <citation type="submission" date="2016-02" db="EMBL/GenBank/DDBJ databases">
        <title>Draft genome sequence of Hydrogenophaga sp. LPB0072.</title>
        <authorList>
            <person name="Shin S.-K."/>
            <person name="Yi H."/>
        </authorList>
    </citation>
    <scope>NUCLEOTIDE SEQUENCE [LARGE SCALE GENOMIC DNA]</scope>
    <source>
        <strain evidence="3 4">LPB0072</strain>
    </source>
</reference>
<evidence type="ECO:0000256" key="1">
    <source>
        <dbReference type="SAM" id="SignalP"/>
    </source>
</evidence>
<dbReference type="Proteomes" id="UP000185657">
    <property type="component" value="Unassembled WGS sequence"/>
</dbReference>